<accession>A0A4V2T2K1</accession>
<dbReference type="Proteomes" id="UP000295763">
    <property type="component" value="Unassembled WGS sequence"/>
</dbReference>
<protein>
    <submittedName>
        <fullName evidence="1">Uncharacterized protein</fullName>
    </submittedName>
</protein>
<evidence type="ECO:0000313" key="1">
    <source>
        <dbReference type="EMBL" id="TCP97713.1"/>
    </source>
</evidence>
<name>A0A4V2T2K1_9PAST</name>
<keyword evidence="2" id="KW-1185">Reference proteome</keyword>
<dbReference type="EMBL" id="SLYB01000001">
    <property type="protein sequence ID" value="TCP97713.1"/>
    <property type="molecule type" value="Genomic_DNA"/>
</dbReference>
<reference evidence="1 2" key="1">
    <citation type="submission" date="2019-03" db="EMBL/GenBank/DDBJ databases">
        <title>Genomic Encyclopedia of Type Strains, Phase IV (KMG-IV): sequencing the most valuable type-strain genomes for metagenomic binning, comparative biology and taxonomic classification.</title>
        <authorList>
            <person name="Goeker M."/>
        </authorList>
    </citation>
    <scope>NUCLEOTIDE SEQUENCE [LARGE SCALE GENOMIC DNA]</scope>
    <source>
        <strain evidence="1 2">DSM 28404</strain>
    </source>
</reference>
<sequence length="112" mass="13003">MMSNPFTARWTSQGNTLCLGHWEISYNGTALELPEEQREHDMGTNGIYNFMDPDDELFREGLTEDDWILQNVEWLSDLFIKADIPLEEETMLQFYQAVNKEDWRCGSCGGCI</sequence>
<gene>
    <name evidence="1" type="ORF">EDC44_10196</name>
</gene>
<organism evidence="1 2">
    <name type="scientific">Cricetibacter osteomyelitidis</name>
    <dbReference type="NCBI Taxonomy" id="1521931"/>
    <lineage>
        <taxon>Bacteria</taxon>
        <taxon>Pseudomonadati</taxon>
        <taxon>Pseudomonadota</taxon>
        <taxon>Gammaproteobacteria</taxon>
        <taxon>Pasteurellales</taxon>
        <taxon>Pasteurellaceae</taxon>
        <taxon>Cricetibacter</taxon>
    </lineage>
</organism>
<dbReference type="AlphaFoldDB" id="A0A4V2T2K1"/>
<comment type="caution">
    <text evidence="1">The sequence shown here is derived from an EMBL/GenBank/DDBJ whole genome shotgun (WGS) entry which is preliminary data.</text>
</comment>
<evidence type="ECO:0000313" key="2">
    <source>
        <dbReference type="Proteomes" id="UP000295763"/>
    </source>
</evidence>
<proteinExistence type="predicted"/>